<dbReference type="GeneTree" id="ENSGT01090000260251"/>
<keyword evidence="4" id="KW-0325">Glycoprotein</keyword>
<keyword evidence="2" id="KW-0732">Signal</keyword>
<dbReference type="Ensembl" id="ENSMMDT00005003988.1">
    <property type="protein sequence ID" value="ENSMMDP00005003881.1"/>
    <property type="gene ID" value="ENSMMDG00005002163.1"/>
</dbReference>
<dbReference type="SUPFAM" id="SSF48726">
    <property type="entry name" value="Immunoglobulin"/>
    <property type="match status" value="1"/>
</dbReference>
<evidence type="ECO:0000259" key="5">
    <source>
        <dbReference type="PROSITE" id="PS50835"/>
    </source>
</evidence>
<dbReference type="Proteomes" id="UP000472263">
    <property type="component" value="Chromosome 2"/>
</dbReference>
<feature type="domain" description="Ig-like" evidence="5">
    <location>
        <begin position="255"/>
        <end position="328"/>
    </location>
</feature>
<reference evidence="6" key="2">
    <citation type="submission" date="2025-08" db="UniProtKB">
        <authorList>
            <consortium name="Ensembl"/>
        </authorList>
    </citation>
    <scope>IDENTIFICATION</scope>
</reference>
<organism evidence="6 7">
    <name type="scientific">Myripristis murdjan</name>
    <name type="common">pinecone soldierfish</name>
    <dbReference type="NCBI Taxonomy" id="586833"/>
    <lineage>
        <taxon>Eukaryota</taxon>
        <taxon>Metazoa</taxon>
        <taxon>Chordata</taxon>
        <taxon>Craniata</taxon>
        <taxon>Vertebrata</taxon>
        <taxon>Euteleostomi</taxon>
        <taxon>Actinopterygii</taxon>
        <taxon>Neopterygii</taxon>
        <taxon>Teleostei</taxon>
        <taxon>Neoteleostei</taxon>
        <taxon>Acanthomorphata</taxon>
        <taxon>Holocentriformes</taxon>
        <taxon>Holocentridae</taxon>
        <taxon>Myripristis</taxon>
    </lineage>
</organism>
<dbReference type="InterPro" id="IPR036179">
    <property type="entry name" value="Ig-like_dom_sf"/>
</dbReference>
<keyword evidence="7" id="KW-1185">Reference proteome</keyword>
<dbReference type="InterPro" id="IPR015631">
    <property type="entry name" value="CD2/SLAM_rcpt"/>
</dbReference>
<evidence type="ECO:0000256" key="4">
    <source>
        <dbReference type="ARBA" id="ARBA00023180"/>
    </source>
</evidence>
<proteinExistence type="predicted"/>
<comment type="subcellular location">
    <subcellularLocation>
        <location evidence="1">Membrane</location>
    </subcellularLocation>
</comment>
<dbReference type="AlphaFoldDB" id="A0A667X4H4"/>
<feature type="domain" description="Ig-like" evidence="5">
    <location>
        <begin position="68"/>
        <end position="148"/>
    </location>
</feature>
<accession>A0A667X4H4</accession>
<evidence type="ECO:0000313" key="6">
    <source>
        <dbReference type="Ensembl" id="ENSMMDP00005003881.1"/>
    </source>
</evidence>
<dbReference type="PANTHER" id="PTHR12080">
    <property type="entry name" value="SIGNALING LYMPHOCYTIC ACTIVATION MOLECULE"/>
    <property type="match status" value="1"/>
</dbReference>
<protein>
    <recommendedName>
        <fullName evidence="5">Ig-like domain-containing protein</fullName>
    </recommendedName>
</protein>
<dbReference type="InterPro" id="IPR013783">
    <property type="entry name" value="Ig-like_fold"/>
</dbReference>
<evidence type="ECO:0000256" key="2">
    <source>
        <dbReference type="ARBA" id="ARBA00022729"/>
    </source>
</evidence>
<evidence type="ECO:0000256" key="3">
    <source>
        <dbReference type="ARBA" id="ARBA00023136"/>
    </source>
</evidence>
<name>A0A667X4H4_9TELE</name>
<dbReference type="InParanoid" id="A0A667X4H4"/>
<reference evidence="6" key="3">
    <citation type="submission" date="2025-09" db="UniProtKB">
        <authorList>
            <consortium name="Ensembl"/>
        </authorList>
    </citation>
    <scope>IDENTIFICATION</scope>
</reference>
<sequence>MVVEWIKNLDSTDYYGMFDGHTNLDIETGRLEINTWARNYSGVYSVEFNGQLQSKSYKVDVIKKVPKPTVVLKPLTCPNEDTCTLICDGDTTGAEPVTYSWRTDQRDFYEESEKSVEISKDDSDVKHFFCQMKNPVSQEDSDPMENLLHPGAEKQVYSAEGGKVTLEPTVPDQLKPLTSILWKHNDNLVVEWIKNLDSTDYYGMFAGHTNLDIETGRLEINTLDGTYSGVYSVEFNGQLQSKSYKVDVIKKVPKPTVVLKPLTCPNEDTCTLSCDGDTTGAEPVTYSWRTDQRDFYEESEKSVEISKDDSDVKHFFCRIKNPVSEEDSDPMENPFHSGS</sequence>
<dbReference type="InterPro" id="IPR007110">
    <property type="entry name" value="Ig-like_dom"/>
</dbReference>
<dbReference type="GO" id="GO:0016020">
    <property type="term" value="C:membrane"/>
    <property type="evidence" value="ECO:0007669"/>
    <property type="project" value="UniProtKB-SubCell"/>
</dbReference>
<dbReference type="Gene3D" id="2.60.40.10">
    <property type="entry name" value="Immunoglobulins"/>
    <property type="match status" value="4"/>
</dbReference>
<evidence type="ECO:0000313" key="7">
    <source>
        <dbReference type="Proteomes" id="UP000472263"/>
    </source>
</evidence>
<reference evidence="6" key="1">
    <citation type="submission" date="2019-06" db="EMBL/GenBank/DDBJ databases">
        <authorList>
            <consortium name="Wellcome Sanger Institute Data Sharing"/>
        </authorList>
    </citation>
    <scope>NUCLEOTIDE SEQUENCE [LARGE SCALE GENOMIC DNA]</scope>
</reference>
<keyword evidence="3" id="KW-0472">Membrane</keyword>
<dbReference type="PROSITE" id="PS50835">
    <property type="entry name" value="IG_LIKE"/>
    <property type="match status" value="2"/>
</dbReference>
<dbReference type="PANTHER" id="PTHR12080:SF125">
    <property type="entry name" value="CD48 ANTIGEN-LIKE"/>
    <property type="match status" value="1"/>
</dbReference>
<evidence type="ECO:0000256" key="1">
    <source>
        <dbReference type="ARBA" id="ARBA00004370"/>
    </source>
</evidence>